<keyword evidence="4" id="KW-0813">Transport</keyword>
<dbReference type="Proteomes" id="UP000476820">
    <property type="component" value="Unassembled WGS sequence"/>
</dbReference>
<evidence type="ECO:0000256" key="5">
    <source>
        <dbReference type="ARBA" id="ARBA00022475"/>
    </source>
</evidence>
<comment type="subcellular location">
    <subcellularLocation>
        <location evidence="1">Cell membrane</location>
        <topology evidence="1">Multi-pass membrane protein</topology>
    </subcellularLocation>
</comment>
<dbReference type="NCBIfam" id="TIGR00797">
    <property type="entry name" value="matE"/>
    <property type="match status" value="1"/>
</dbReference>
<dbReference type="EMBL" id="SWVK01000017">
    <property type="protein sequence ID" value="NFN35956.1"/>
    <property type="molecule type" value="Genomic_DNA"/>
</dbReference>
<evidence type="ECO:0000256" key="7">
    <source>
        <dbReference type="ARBA" id="ARBA00022989"/>
    </source>
</evidence>
<comment type="caution">
    <text evidence="11">The sequence shown here is derived from an EMBL/GenBank/DDBJ whole genome shotgun (WGS) entry which is preliminary data.</text>
</comment>
<dbReference type="PANTHER" id="PTHR43823:SF3">
    <property type="entry name" value="MULTIDRUG EXPORT PROTEIN MEPA"/>
    <property type="match status" value="1"/>
</dbReference>
<dbReference type="GO" id="GO:0005886">
    <property type="term" value="C:plasma membrane"/>
    <property type="evidence" value="ECO:0007669"/>
    <property type="project" value="UniProtKB-SubCell"/>
</dbReference>
<evidence type="ECO:0000256" key="9">
    <source>
        <dbReference type="ARBA" id="ARBA00023251"/>
    </source>
</evidence>
<keyword evidence="9" id="KW-0046">Antibiotic resistance</keyword>
<evidence type="ECO:0000256" key="3">
    <source>
        <dbReference type="ARBA" id="ARBA00022106"/>
    </source>
</evidence>
<dbReference type="AlphaFoldDB" id="A0A0L9Y542"/>
<feature type="transmembrane region" description="Helical" evidence="10">
    <location>
        <begin position="159"/>
        <end position="180"/>
    </location>
</feature>
<feature type="transmembrane region" description="Helical" evidence="10">
    <location>
        <begin position="87"/>
        <end position="109"/>
    </location>
</feature>
<feature type="transmembrane region" description="Helical" evidence="10">
    <location>
        <begin position="129"/>
        <end position="147"/>
    </location>
</feature>
<keyword evidence="6 10" id="KW-0812">Transmembrane</keyword>
<feature type="transmembrane region" description="Helical" evidence="10">
    <location>
        <begin position="186"/>
        <end position="209"/>
    </location>
</feature>
<evidence type="ECO:0000256" key="6">
    <source>
        <dbReference type="ARBA" id="ARBA00022692"/>
    </source>
</evidence>
<keyword evidence="7 10" id="KW-1133">Transmembrane helix</keyword>
<reference evidence="13 14" key="1">
    <citation type="submission" date="2019-04" db="EMBL/GenBank/DDBJ databases">
        <title>Genome sequencing of Clostridium botulinum Groups I-IV and Clostridium butyricum.</title>
        <authorList>
            <person name="Brunt J."/>
            <person name="Van Vliet A.H.M."/>
            <person name="Stringer S.C."/>
            <person name="Carter A.T."/>
            <person name="Peck M.W."/>
        </authorList>
    </citation>
    <scope>NUCLEOTIDE SEQUENCE [LARGE SCALE GENOMIC DNA]</scope>
    <source>
        <strain evidence="11 14">1605</strain>
        <strain evidence="12 13">CB-K-33E</strain>
    </source>
</reference>
<feature type="transmembrane region" description="Helical" evidence="10">
    <location>
        <begin position="307"/>
        <end position="326"/>
    </location>
</feature>
<evidence type="ECO:0000256" key="4">
    <source>
        <dbReference type="ARBA" id="ARBA00022448"/>
    </source>
</evidence>
<evidence type="ECO:0000256" key="1">
    <source>
        <dbReference type="ARBA" id="ARBA00004651"/>
    </source>
</evidence>
<dbReference type="EMBL" id="SWOV01000007">
    <property type="protein sequence ID" value="NFF87076.1"/>
    <property type="molecule type" value="Genomic_DNA"/>
</dbReference>
<feature type="transmembrane region" description="Helical" evidence="10">
    <location>
        <begin position="410"/>
        <end position="429"/>
    </location>
</feature>
<evidence type="ECO:0000313" key="13">
    <source>
        <dbReference type="Proteomes" id="UP000473681"/>
    </source>
</evidence>
<name>A0A0L9Y542_CLOBO</name>
<proteinExistence type="inferred from homology"/>
<dbReference type="GO" id="GO:0046677">
    <property type="term" value="P:response to antibiotic"/>
    <property type="evidence" value="ECO:0007669"/>
    <property type="project" value="UniProtKB-KW"/>
</dbReference>
<dbReference type="GO" id="GO:0015297">
    <property type="term" value="F:antiporter activity"/>
    <property type="evidence" value="ECO:0007669"/>
    <property type="project" value="InterPro"/>
</dbReference>
<dbReference type="GO" id="GO:0042910">
    <property type="term" value="F:xenobiotic transmembrane transporter activity"/>
    <property type="evidence" value="ECO:0007669"/>
    <property type="project" value="InterPro"/>
</dbReference>
<evidence type="ECO:0000256" key="8">
    <source>
        <dbReference type="ARBA" id="ARBA00023136"/>
    </source>
</evidence>
<comment type="similarity">
    <text evidence="2">Belongs to the multi antimicrobial extrusion (MATE) (TC 2.A.66.1) family. MepA subfamily.</text>
</comment>
<feature type="transmembrane region" description="Helical" evidence="10">
    <location>
        <begin position="353"/>
        <end position="374"/>
    </location>
</feature>
<dbReference type="InterPro" id="IPR051327">
    <property type="entry name" value="MATE_MepA_subfamily"/>
</dbReference>
<dbReference type="PROSITE" id="PS51257">
    <property type="entry name" value="PROKAR_LIPOPROTEIN"/>
    <property type="match status" value="1"/>
</dbReference>
<dbReference type="InterPro" id="IPR048279">
    <property type="entry name" value="MdtK-like"/>
</dbReference>
<feature type="transmembrane region" description="Helical" evidence="10">
    <location>
        <begin position="230"/>
        <end position="258"/>
    </location>
</feature>
<dbReference type="InterPro" id="IPR002528">
    <property type="entry name" value="MATE_fam"/>
</dbReference>
<dbReference type="Proteomes" id="UP000473681">
    <property type="component" value="Unassembled WGS sequence"/>
</dbReference>
<feature type="transmembrane region" description="Helical" evidence="10">
    <location>
        <begin position="381"/>
        <end position="404"/>
    </location>
</feature>
<keyword evidence="5" id="KW-1003">Cell membrane</keyword>
<evidence type="ECO:0000256" key="10">
    <source>
        <dbReference type="SAM" id="Phobius"/>
    </source>
</evidence>
<evidence type="ECO:0000313" key="12">
    <source>
        <dbReference type="EMBL" id="NFN35956.1"/>
    </source>
</evidence>
<dbReference type="PIRSF" id="PIRSF006603">
    <property type="entry name" value="DinF"/>
    <property type="match status" value="1"/>
</dbReference>
<gene>
    <name evidence="11" type="ORF">FC774_04095</name>
    <name evidence="12" type="ORF">FDB51_12645</name>
</gene>
<dbReference type="RefSeq" id="WP_012450892.1">
    <property type="nucleotide sequence ID" value="NZ_CP010520.1"/>
</dbReference>
<dbReference type="InterPro" id="IPR045070">
    <property type="entry name" value="MATE_MepA-like"/>
</dbReference>
<feature type="transmembrane region" description="Helical" evidence="10">
    <location>
        <begin position="45"/>
        <end position="66"/>
    </location>
</feature>
<dbReference type="OrthoDB" id="305360at2"/>
<organism evidence="11 14">
    <name type="scientific">Clostridium botulinum</name>
    <dbReference type="NCBI Taxonomy" id="1491"/>
    <lineage>
        <taxon>Bacteria</taxon>
        <taxon>Bacillati</taxon>
        <taxon>Bacillota</taxon>
        <taxon>Clostridia</taxon>
        <taxon>Eubacteriales</taxon>
        <taxon>Clostridiaceae</taxon>
        <taxon>Clostridium</taxon>
    </lineage>
</organism>
<evidence type="ECO:0000313" key="14">
    <source>
        <dbReference type="Proteomes" id="UP000476820"/>
    </source>
</evidence>
<evidence type="ECO:0000256" key="2">
    <source>
        <dbReference type="ARBA" id="ARBA00008417"/>
    </source>
</evidence>
<feature type="transmembrane region" description="Helical" evidence="10">
    <location>
        <begin position="12"/>
        <end position="30"/>
    </location>
</feature>
<protein>
    <recommendedName>
        <fullName evidence="3">Multidrug export protein MepA</fullName>
    </recommendedName>
</protein>
<keyword evidence="8 10" id="KW-0472">Membrane</keyword>
<dbReference type="Pfam" id="PF01554">
    <property type="entry name" value="MatE"/>
    <property type="match status" value="2"/>
</dbReference>
<dbReference type="CDD" id="cd13143">
    <property type="entry name" value="MATE_MepA_like"/>
    <property type="match status" value="1"/>
</dbReference>
<sequence length="445" mass="48410">MKKNTLYLKFMKFITLNILGMIGLSCYILADTYFISNGLGTNGLAALNLAISVYSFIHATGLMIGIGGATKFTILKTQSENSKADEVFTHCIILGIVIGSIFALTGILGSEYLSRFLGANEETFSMTNTYLKTIFLFSPCFILNNVLIAFIRNDNSPKLAMGGMILGSLSNIILDYIFIFPLNLGMFGAAFATGLAPIISIILLSLHFIKNNNNFSIKKCKFDLTIFKNIINLGLSSFVTEISSGIVLIIFNIVILNIAGNIGVAAYGIIANLALVAIGIFTGIAQGMQPLVSNSYGNKNYLQLKQLLKYSITLSLIISVIIYSTINLFSSELISLFNSENNSLLKTYATKGLLLYFIGFIFVGINIVIISFLNSIENSKVAFIISLIRCFIAIIPIVLILSSLFGLTGIWLVFPSVEAVTTLIAIILLKNSNLTIAQINEVTNI</sequence>
<feature type="transmembrane region" description="Helical" evidence="10">
    <location>
        <begin position="264"/>
        <end position="286"/>
    </location>
</feature>
<accession>A0A0L9Y542</accession>
<evidence type="ECO:0000313" key="11">
    <source>
        <dbReference type="EMBL" id="NFF87076.1"/>
    </source>
</evidence>
<dbReference type="PANTHER" id="PTHR43823">
    <property type="entry name" value="SPORULATION PROTEIN YKVU"/>
    <property type="match status" value="1"/>
</dbReference>